<dbReference type="CDD" id="cd07363">
    <property type="entry name" value="45_DOPA_Dioxygenase"/>
    <property type="match status" value="1"/>
</dbReference>
<comment type="cofactor">
    <cofactor evidence="1">
        <name>Zn(2+)</name>
        <dbReference type="ChEBI" id="CHEBI:29105"/>
    </cofactor>
</comment>
<keyword evidence="9" id="KW-1185">Reference proteome</keyword>
<evidence type="ECO:0000256" key="6">
    <source>
        <dbReference type="SAM" id="Phobius"/>
    </source>
</evidence>
<dbReference type="GO" id="GO:0008198">
    <property type="term" value="F:ferrous iron binding"/>
    <property type="evidence" value="ECO:0007669"/>
    <property type="project" value="InterPro"/>
</dbReference>
<dbReference type="PANTHER" id="PTHR30096:SF0">
    <property type="entry name" value="4,5-DOPA DIOXYGENASE EXTRADIOL-LIKE PROTEIN"/>
    <property type="match status" value="1"/>
</dbReference>
<keyword evidence="6" id="KW-0812">Transmembrane</keyword>
<keyword evidence="6" id="KW-1133">Transmembrane helix</keyword>
<gene>
    <name evidence="8" type="ORF">ACN42_g8194</name>
</gene>
<reference evidence="8 9" key="1">
    <citation type="submission" date="2015-10" db="EMBL/GenBank/DDBJ databases">
        <title>Genome sequencing of Penicillium freii.</title>
        <authorList>
            <person name="Nguyen H.D."/>
            <person name="Visagie C.M."/>
            <person name="Seifert K.A."/>
        </authorList>
    </citation>
    <scope>NUCLEOTIDE SEQUENCE [LARGE SCALE GENOMIC DNA]</scope>
    <source>
        <strain evidence="8 9">DAOM 242723</strain>
    </source>
</reference>
<dbReference type="Pfam" id="PF02900">
    <property type="entry name" value="LigB"/>
    <property type="match status" value="1"/>
</dbReference>
<dbReference type="PANTHER" id="PTHR30096">
    <property type="entry name" value="4,5-DOPA DIOXYGENASE EXTRADIOL-LIKE PROTEIN"/>
    <property type="match status" value="1"/>
</dbReference>
<dbReference type="AlphaFoldDB" id="A0A101ME83"/>
<dbReference type="GO" id="GO:0008270">
    <property type="term" value="F:zinc ion binding"/>
    <property type="evidence" value="ECO:0007669"/>
    <property type="project" value="InterPro"/>
</dbReference>
<evidence type="ECO:0000256" key="2">
    <source>
        <dbReference type="ARBA" id="ARBA00007581"/>
    </source>
</evidence>
<proteinExistence type="inferred from homology"/>
<feature type="domain" description="Extradiol ring-cleavage dioxygenase class III enzyme subunit B" evidence="7">
    <location>
        <begin position="89"/>
        <end position="350"/>
    </location>
</feature>
<dbReference type="EMBL" id="LLXE01000251">
    <property type="protein sequence ID" value="KUM58961.1"/>
    <property type="molecule type" value="Genomic_DNA"/>
</dbReference>
<dbReference type="InterPro" id="IPR004183">
    <property type="entry name" value="Xdiol_dOase_suB"/>
</dbReference>
<keyword evidence="3" id="KW-0479">Metal-binding</keyword>
<keyword evidence="5" id="KW-0560">Oxidoreductase</keyword>
<comment type="caution">
    <text evidence="8">The sequence shown here is derived from an EMBL/GenBank/DDBJ whole genome shotgun (WGS) entry which is preliminary data.</text>
</comment>
<evidence type="ECO:0000256" key="4">
    <source>
        <dbReference type="ARBA" id="ARBA00022833"/>
    </source>
</evidence>
<evidence type="ECO:0000313" key="9">
    <source>
        <dbReference type="Proteomes" id="UP000055045"/>
    </source>
</evidence>
<evidence type="ECO:0000313" key="8">
    <source>
        <dbReference type="EMBL" id="KUM58961.1"/>
    </source>
</evidence>
<organism evidence="8 9">
    <name type="scientific">Penicillium freii</name>
    <dbReference type="NCBI Taxonomy" id="48697"/>
    <lineage>
        <taxon>Eukaryota</taxon>
        <taxon>Fungi</taxon>
        <taxon>Dikarya</taxon>
        <taxon>Ascomycota</taxon>
        <taxon>Pezizomycotina</taxon>
        <taxon>Eurotiomycetes</taxon>
        <taxon>Eurotiomycetidae</taxon>
        <taxon>Eurotiales</taxon>
        <taxon>Aspergillaceae</taxon>
        <taxon>Penicillium</taxon>
    </lineage>
</organism>
<sequence>MSSESNRHNNSETRTNSFSGHKFTLISLLTVLAAVLITLFWGDTANLFGLRRLFGSSARSAAEPLSASPSAPAATATLKGRPGMKTPIYFLSHGGPNIMYDLDHPAYRKLGEIGREITTKVKPKAVVVFSAHWQAGRDTIQVNTAEKTDLIYDFGGFPSHYYKEKYPHVGSKEVANEVLRLLKEADIPAEGVKRGLDHGVWVSFKCGTCLFASKRSSNADEDNAAFEPDSNPLNVPIVQVSLFNTEDADQHYRLGQAVASLREQNILIVVSGMAVHNLRDLRFTFGSSTPMPYAVSFDKALKDAVTTAPAERQKAMTELLKRPDARQAHPSFEHLLPIHIGAGAAGEDLGKRIWTLPEGSMSWAQYRFGEVGNASSTL</sequence>
<evidence type="ECO:0000259" key="7">
    <source>
        <dbReference type="Pfam" id="PF02900"/>
    </source>
</evidence>
<name>A0A101ME83_PENFR</name>
<protein>
    <recommendedName>
        <fullName evidence="7">Extradiol ring-cleavage dioxygenase class III enzyme subunit B domain-containing protein</fullName>
    </recommendedName>
</protein>
<evidence type="ECO:0000256" key="5">
    <source>
        <dbReference type="ARBA" id="ARBA00023002"/>
    </source>
</evidence>
<accession>A0A101ME83</accession>
<dbReference type="Proteomes" id="UP000055045">
    <property type="component" value="Unassembled WGS sequence"/>
</dbReference>
<dbReference type="InterPro" id="IPR014436">
    <property type="entry name" value="Extradiol_dOase_DODA"/>
</dbReference>
<evidence type="ECO:0000256" key="1">
    <source>
        <dbReference type="ARBA" id="ARBA00001947"/>
    </source>
</evidence>
<dbReference type="Gene3D" id="3.40.830.10">
    <property type="entry name" value="LigB-like"/>
    <property type="match status" value="1"/>
</dbReference>
<feature type="transmembrane region" description="Helical" evidence="6">
    <location>
        <begin position="23"/>
        <end position="42"/>
    </location>
</feature>
<comment type="similarity">
    <text evidence="2">Belongs to the DODA-type extradiol aromatic ring-opening dioxygenase family.</text>
</comment>
<dbReference type="GO" id="GO:0016702">
    <property type="term" value="F:oxidoreductase activity, acting on single donors with incorporation of molecular oxygen, incorporation of two atoms of oxygen"/>
    <property type="evidence" value="ECO:0007669"/>
    <property type="project" value="UniProtKB-ARBA"/>
</dbReference>
<dbReference type="SUPFAM" id="SSF53213">
    <property type="entry name" value="LigB-like"/>
    <property type="match status" value="1"/>
</dbReference>
<evidence type="ECO:0000256" key="3">
    <source>
        <dbReference type="ARBA" id="ARBA00022723"/>
    </source>
</evidence>
<keyword evidence="4" id="KW-0862">Zinc</keyword>
<keyword evidence="6" id="KW-0472">Membrane</keyword>